<dbReference type="Pfam" id="PF01398">
    <property type="entry name" value="JAB"/>
    <property type="match status" value="1"/>
</dbReference>
<dbReference type="AlphaFoldDB" id="A0A0A6P180"/>
<evidence type="ECO:0000313" key="3">
    <source>
        <dbReference type="Proteomes" id="UP000076962"/>
    </source>
</evidence>
<protein>
    <submittedName>
        <fullName evidence="2">Mov34/MPN/PAD-1</fullName>
    </submittedName>
</protein>
<dbReference type="Proteomes" id="UP000076962">
    <property type="component" value="Unassembled WGS sequence"/>
</dbReference>
<organism evidence="2 3">
    <name type="scientific">Candidatus Thiomargarita nelsonii</name>
    <dbReference type="NCBI Taxonomy" id="1003181"/>
    <lineage>
        <taxon>Bacteria</taxon>
        <taxon>Pseudomonadati</taxon>
        <taxon>Pseudomonadota</taxon>
        <taxon>Gammaproteobacteria</taxon>
        <taxon>Thiotrichales</taxon>
        <taxon>Thiotrichaceae</taxon>
        <taxon>Thiomargarita</taxon>
    </lineage>
</organism>
<feature type="domain" description="JAB1/MPN/MOV34 metalloenzyme" evidence="1">
    <location>
        <begin position="277"/>
        <end position="367"/>
    </location>
</feature>
<name>A0A0A6P180_9GAMM</name>
<dbReference type="Gene3D" id="3.40.140.10">
    <property type="entry name" value="Cytidine Deaminase, domain 2"/>
    <property type="match status" value="1"/>
</dbReference>
<comment type="caution">
    <text evidence="2">The sequence shown here is derived from an EMBL/GenBank/DDBJ whole genome shotgun (WGS) entry which is preliminary data.</text>
</comment>
<dbReference type="SUPFAM" id="SSF102712">
    <property type="entry name" value="JAB1/MPN domain"/>
    <property type="match status" value="1"/>
</dbReference>
<evidence type="ECO:0000313" key="2">
    <source>
        <dbReference type="EMBL" id="OAD23913.1"/>
    </source>
</evidence>
<sequence length="406" mass="47844">MNLEDYEEQKELLDRLEHVSVPAIKLIIHEERLYVQMNIKSLILTDDSIAVHEGFLFEITYAENQYQAFLFEIADAENQYQAPRFTTVGEFPIIFHPHFKCVKYDRCRWVDYKQYDPNEKLGDYILRVAHSLKYESAYIKEQPTTSVGNEKALKWYRENRNQHDFFPRDKTELPHSLEEIKKGQLFKAHSPKSKIMKPSTFKAKKKFEVKKIEPPYQPEEKQLPRHFKKSKNKSDFSTSRFSFLARDNKHHLYIREAAWRMIDHHIGWARNTSSNMVEQGGILLGKAYTDAAKNLTYGVVEQAIDGKSAKGSGAYLEMTHQTWKEMFDRVDHLLANKDSKLQIIGWYHTHPNMLDVFMSGTDQATQSRLFCQDWQFAIVLNPQKQRWRAFYGSHSKECQGYVIDDR</sequence>
<keyword evidence="3" id="KW-1185">Reference proteome</keyword>
<reference evidence="2 3" key="1">
    <citation type="submission" date="2016-05" db="EMBL/GenBank/DDBJ databases">
        <title>Single-cell genome of chain-forming Candidatus Thiomargarita nelsonii and comparison to other large sulfur-oxidizing bacteria.</title>
        <authorList>
            <person name="Winkel M."/>
            <person name="Salman V."/>
            <person name="Woyke T."/>
            <person name="Schulz-Vogt H."/>
            <person name="Richter M."/>
            <person name="Flood B."/>
            <person name="Bailey J."/>
            <person name="Amann R."/>
            <person name="Mussmann M."/>
        </authorList>
    </citation>
    <scope>NUCLEOTIDE SEQUENCE [LARGE SCALE GENOMIC DNA]</scope>
    <source>
        <strain evidence="2 3">THI036</strain>
    </source>
</reference>
<dbReference type="EMBL" id="LUTY01000102">
    <property type="protein sequence ID" value="OAD23913.1"/>
    <property type="molecule type" value="Genomic_DNA"/>
</dbReference>
<evidence type="ECO:0000259" key="1">
    <source>
        <dbReference type="Pfam" id="PF01398"/>
    </source>
</evidence>
<dbReference type="InterPro" id="IPR000555">
    <property type="entry name" value="JAMM/MPN+_dom"/>
</dbReference>
<gene>
    <name evidence="2" type="ORF">THIOM_000243</name>
</gene>
<accession>A0A0A6P180</accession>
<proteinExistence type="predicted"/>
<dbReference type="GO" id="GO:0008237">
    <property type="term" value="F:metallopeptidase activity"/>
    <property type="evidence" value="ECO:0007669"/>
    <property type="project" value="InterPro"/>
</dbReference>